<evidence type="ECO:0000313" key="9">
    <source>
        <dbReference type="EMBL" id="ANV79515.1"/>
    </source>
</evidence>
<dbReference type="Gene3D" id="3.60.10.10">
    <property type="entry name" value="Endonuclease/exonuclease/phosphatase"/>
    <property type="match status" value="1"/>
</dbReference>
<feature type="domain" description="Endonuclease/exonuclease/phosphatase" evidence="8">
    <location>
        <begin position="4"/>
        <end position="250"/>
    </location>
</feature>
<evidence type="ECO:0000256" key="3">
    <source>
        <dbReference type="ARBA" id="ARBA00022801"/>
    </source>
</evidence>
<keyword evidence="2 6" id="KW-0479">Metal-binding</keyword>
<dbReference type="NCBIfam" id="TIGR00195">
    <property type="entry name" value="exoDNase_III"/>
    <property type="match status" value="1"/>
</dbReference>
<comment type="similarity">
    <text evidence="1">Belongs to the DNA repair enzymes AP/ExoA family.</text>
</comment>
<evidence type="ECO:0000256" key="2">
    <source>
        <dbReference type="ARBA" id="ARBA00022723"/>
    </source>
</evidence>
<reference evidence="9" key="2">
    <citation type="journal article" date="2015" name="ISME J.">
        <title>A new class of marine Euryarchaeota group II from the Mediterranean deep chlorophyll maximum.</title>
        <authorList>
            <person name="Martin-Cuadrado A.B."/>
            <person name="Garcia-Heredia I."/>
            <person name="Molto A.G."/>
            <person name="Lopez-Ubeda R."/>
            <person name="Kimes N."/>
            <person name="Lopez-Garcia P."/>
            <person name="Moreira D."/>
            <person name="Rodriguez-Valera F."/>
        </authorList>
    </citation>
    <scope>NUCLEOTIDE SEQUENCE</scope>
</reference>
<evidence type="ECO:0000256" key="5">
    <source>
        <dbReference type="PIRSR" id="PIRSR604808-1"/>
    </source>
</evidence>
<dbReference type="GO" id="GO:0008081">
    <property type="term" value="F:phosphoric diester hydrolase activity"/>
    <property type="evidence" value="ECO:0007669"/>
    <property type="project" value="TreeGrafter"/>
</dbReference>
<feature type="site" description="Interaction with DNA substrate" evidence="7">
    <location>
        <position position="250"/>
    </location>
</feature>
<dbReference type="NCBIfam" id="TIGR00633">
    <property type="entry name" value="xth"/>
    <property type="match status" value="1"/>
</dbReference>
<dbReference type="GO" id="GO:0003906">
    <property type="term" value="F:DNA-(apurinic or apyrimidinic site) endonuclease activity"/>
    <property type="evidence" value="ECO:0007669"/>
    <property type="project" value="TreeGrafter"/>
</dbReference>
<keyword evidence="3" id="KW-0378">Hydrolase</keyword>
<feature type="active site" description="Proton acceptor" evidence="5">
    <location>
        <position position="250"/>
    </location>
</feature>
<accession>A0A1B1TB74</accession>
<keyword evidence="9" id="KW-0269">Exonuclease</keyword>
<dbReference type="GO" id="GO:0006284">
    <property type="term" value="P:base-excision repair"/>
    <property type="evidence" value="ECO:0007669"/>
    <property type="project" value="TreeGrafter"/>
</dbReference>
<dbReference type="GO" id="GO:0008311">
    <property type="term" value="F:double-stranded DNA 3'-5' DNA exonuclease activity"/>
    <property type="evidence" value="ECO:0007669"/>
    <property type="project" value="TreeGrafter"/>
</dbReference>
<feature type="binding site" evidence="6">
    <location>
        <position position="250"/>
    </location>
    <ligand>
        <name>Mg(2+)</name>
        <dbReference type="ChEBI" id="CHEBI:18420"/>
        <label>1</label>
    </ligand>
</feature>
<dbReference type="Pfam" id="PF03372">
    <property type="entry name" value="Exo_endo_phos"/>
    <property type="match status" value="1"/>
</dbReference>
<protein>
    <submittedName>
        <fullName evidence="9">Exonuclease III (XthA)</fullName>
    </submittedName>
</protein>
<feature type="site" description="Important for catalytic activity" evidence="7">
    <location>
        <position position="222"/>
    </location>
</feature>
<evidence type="ECO:0000259" key="8">
    <source>
        <dbReference type="Pfam" id="PF03372"/>
    </source>
</evidence>
<keyword evidence="4 6" id="KW-0460">Magnesium</keyword>
<evidence type="ECO:0000256" key="1">
    <source>
        <dbReference type="ARBA" id="ARBA00007092"/>
    </source>
</evidence>
<dbReference type="PANTHER" id="PTHR22748">
    <property type="entry name" value="AP ENDONUCLEASE"/>
    <property type="match status" value="1"/>
</dbReference>
<feature type="binding site" evidence="6">
    <location>
        <position position="150"/>
    </location>
    <ligand>
        <name>Mg(2+)</name>
        <dbReference type="ChEBI" id="CHEBI:18420"/>
        <label>1</label>
    </ligand>
</feature>
<feature type="active site" description="Proton donor/acceptor" evidence="5">
    <location>
        <position position="150"/>
    </location>
</feature>
<proteinExistence type="inferred from homology"/>
<feature type="binding site" evidence="6">
    <location>
        <position position="249"/>
    </location>
    <ligand>
        <name>Mg(2+)</name>
        <dbReference type="ChEBI" id="CHEBI:18420"/>
        <label>1</label>
    </ligand>
</feature>
<feature type="binding site" evidence="6">
    <location>
        <position position="7"/>
    </location>
    <ligand>
        <name>Mg(2+)</name>
        <dbReference type="ChEBI" id="CHEBI:18420"/>
        <label>1</label>
    </ligand>
</feature>
<name>A0A1B1TB74_9ARCH</name>
<evidence type="ECO:0000256" key="4">
    <source>
        <dbReference type="ARBA" id="ARBA00022842"/>
    </source>
</evidence>
<evidence type="ECO:0000256" key="7">
    <source>
        <dbReference type="PIRSR" id="PIRSR604808-3"/>
    </source>
</evidence>
<dbReference type="SUPFAM" id="SSF56219">
    <property type="entry name" value="DNase I-like"/>
    <property type="match status" value="1"/>
</dbReference>
<keyword evidence="6" id="KW-0464">Manganese</keyword>
<feature type="binding site" evidence="6">
    <location>
        <position position="35"/>
    </location>
    <ligand>
        <name>Mg(2+)</name>
        <dbReference type="ChEBI" id="CHEBI:18420"/>
        <label>1</label>
    </ligand>
</feature>
<feature type="active site" evidence="5">
    <location>
        <position position="110"/>
    </location>
</feature>
<dbReference type="PANTHER" id="PTHR22748:SF6">
    <property type="entry name" value="DNA-(APURINIC OR APYRIMIDINIC SITE) ENDONUCLEASE"/>
    <property type="match status" value="1"/>
</dbReference>
<dbReference type="EMBL" id="KP211837">
    <property type="protein sequence ID" value="ANV79515.1"/>
    <property type="molecule type" value="Genomic_DNA"/>
</dbReference>
<dbReference type="InterPro" id="IPR004808">
    <property type="entry name" value="AP_endonuc_1"/>
</dbReference>
<dbReference type="PROSITE" id="PS51435">
    <property type="entry name" value="AP_NUCLEASE_F1_4"/>
    <property type="match status" value="1"/>
</dbReference>
<dbReference type="InterPro" id="IPR005135">
    <property type="entry name" value="Endo/exonuclease/phosphatase"/>
</dbReference>
<comment type="cofactor">
    <cofactor evidence="6">
        <name>Mg(2+)</name>
        <dbReference type="ChEBI" id="CHEBI:18420"/>
    </cofactor>
    <cofactor evidence="6">
        <name>Mn(2+)</name>
        <dbReference type="ChEBI" id="CHEBI:29035"/>
    </cofactor>
    <text evidence="6">Probably binds two magnesium or manganese ions per subunit.</text>
</comment>
<dbReference type="GO" id="GO:0046872">
    <property type="term" value="F:metal ion binding"/>
    <property type="evidence" value="ECO:0007669"/>
    <property type="project" value="UniProtKB-KW"/>
</dbReference>
<dbReference type="AlphaFoldDB" id="A0A1B1TB74"/>
<dbReference type="InterPro" id="IPR036691">
    <property type="entry name" value="Endo/exonu/phosph_ase_sf"/>
</dbReference>
<evidence type="ECO:0000256" key="6">
    <source>
        <dbReference type="PIRSR" id="PIRSR604808-2"/>
    </source>
</evidence>
<feature type="site" description="Transition state stabilizer" evidence="7">
    <location>
        <position position="152"/>
    </location>
</feature>
<reference evidence="9" key="1">
    <citation type="submission" date="2014-11" db="EMBL/GenBank/DDBJ databases">
        <authorList>
            <person name="Zhu J."/>
            <person name="Qi W."/>
            <person name="Song R."/>
        </authorList>
    </citation>
    <scope>NUCLEOTIDE SEQUENCE</scope>
</reference>
<keyword evidence="9" id="KW-0540">Nuclease</keyword>
<sequence>MRIVTWNLNGIRAAHRKGLYDFMNKINSDVWLFQEVRALPEQMPKDWSPIDGHEIIWHPAQKKGYSGVSTWSRVGIIEEGRGISTNVDINDSEGRVLHTKHGKLHCINIYLPNGGANIERQEFKDQWLEDLLIWAKKFTSIDEPVILCGDLNIAHTENDIWNPSGNKNTSGFLKHEREWFSRFLSSGWHDLLRMEYGNMKGPYSWWSNRGQARALDRGWRIDYVLANDAALNIFEKISVLREGGLVVSDHAPLIVDLSIKSH</sequence>
<organism evidence="9">
    <name type="scientific">uncultured Poseidoniia archaeon</name>
    <dbReference type="NCBI Taxonomy" id="1697135"/>
    <lineage>
        <taxon>Archaea</taxon>
        <taxon>Methanobacteriati</taxon>
        <taxon>Thermoplasmatota</taxon>
        <taxon>Candidatus Poseidoniia</taxon>
        <taxon>environmental samples</taxon>
    </lineage>
</organism>
<feature type="binding site" evidence="6">
    <location>
        <position position="152"/>
    </location>
    <ligand>
        <name>Mg(2+)</name>
        <dbReference type="ChEBI" id="CHEBI:18420"/>
        <label>1</label>
    </ligand>
</feature>